<gene>
    <name evidence="1" type="ORF">I4641_15695</name>
</gene>
<name>A0A964FGS8_9CYAN</name>
<reference evidence="1" key="1">
    <citation type="journal article" date="2021" name="Antonie Van Leeuwenhoek">
        <title>Draft genome and description of Waterburya agarophytonicola gen. nov. sp. nov. (Pleurocapsales, Cyanobacteria): a seaweed symbiont.</title>
        <authorList>
            <person name="Bonthond G."/>
            <person name="Shalygin S."/>
            <person name="Bayer T."/>
            <person name="Weinberger F."/>
        </authorList>
    </citation>
    <scope>NUCLEOTIDE SEQUENCE</scope>
    <source>
        <strain evidence="1">KI4</strain>
    </source>
</reference>
<proteinExistence type="predicted"/>
<organism evidence="1 2">
    <name type="scientific">Waterburya agarophytonicola KI4</name>
    <dbReference type="NCBI Taxonomy" id="2874699"/>
    <lineage>
        <taxon>Bacteria</taxon>
        <taxon>Bacillati</taxon>
        <taxon>Cyanobacteriota</taxon>
        <taxon>Cyanophyceae</taxon>
        <taxon>Pleurocapsales</taxon>
        <taxon>Hyellaceae</taxon>
        <taxon>Waterburya</taxon>
        <taxon>Waterburya agarophytonicola</taxon>
    </lineage>
</organism>
<protein>
    <submittedName>
        <fullName evidence="1">Uncharacterized protein</fullName>
    </submittedName>
</protein>
<keyword evidence="2" id="KW-1185">Reference proteome</keyword>
<accession>A0A964FGS8</accession>
<dbReference type="RefSeq" id="WP_229641500.1">
    <property type="nucleotide sequence ID" value="NZ_JADWDC010000043.1"/>
</dbReference>
<dbReference type="Proteomes" id="UP000729733">
    <property type="component" value="Unassembled WGS sequence"/>
</dbReference>
<sequence length="109" mass="12590">MPRTSKLLTEKQQAIAEENGIPRVTVYKRIKAGWDVEEAITKPTRKAGNRKRKDGLFVDTGKAKARFFSLTQEWDDKLAKEIADSDLSESEWIERVIIDRLKSKKQQTK</sequence>
<evidence type="ECO:0000313" key="2">
    <source>
        <dbReference type="Proteomes" id="UP000729733"/>
    </source>
</evidence>
<comment type="caution">
    <text evidence="1">The sequence shown here is derived from an EMBL/GenBank/DDBJ whole genome shotgun (WGS) entry which is preliminary data.</text>
</comment>
<dbReference type="EMBL" id="JADWDC010000043">
    <property type="protein sequence ID" value="MCC0178421.1"/>
    <property type="molecule type" value="Genomic_DNA"/>
</dbReference>
<evidence type="ECO:0000313" key="1">
    <source>
        <dbReference type="EMBL" id="MCC0178421.1"/>
    </source>
</evidence>
<dbReference type="AlphaFoldDB" id="A0A964FGS8"/>